<dbReference type="Gene3D" id="3.30.420.10">
    <property type="entry name" value="Ribonuclease H-like superfamily/Ribonuclease H"/>
    <property type="match status" value="1"/>
</dbReference>
<proteinExistence type="predicted"/>
<protein>
    <submittedName>
        <fullName evidence="4">Reverse transcriptase domain-containing protein</fullName>
    </submittedName>
</protein>
<feature type="compositionally biased region" description="Basic residues" evidence="1">
    <location>
        <begin position="87"/>
        <end position="98"/>
    </location>
</feature>
<dbReference type="PROSITE" id="PS50994">
    <property type="entry name" value="INTEGRASE"/>
    <property type="match status" value="1"/>
</dbReference>
<dbReference type="Pfam" id="PF17921">
    <property type="entry name" value="Integrase_H2C2"/>
    <property type="match status" value="1"/>
</dbReference>
<reference evidence="4" key="1">
    <citation type="journal article" date="2022" name="Int. J. Mol. Sci.">
        <title>Draft Genome of Tanacetum Coccineum: Genomic Comparison of Closely Related Tanacetum-Family Plants.</title>
        <authorList>
            <person name="Yamashiro T."/>
            <person name="Shiraishi A."/>
            <person name="Nakayama K."/>
            <person name="Satake H."/>
        </authorList>
    </citation>
    <scope>NUCLEOTIDE SEQUENCE</scope>
</reference>
<dbReference type="PROSITE" id="PS50879">
    <property type="entry name" value="RNASE_H_1"/>
    <property type="match status" value="1"/>
</dbReference>
<evidence type="ECO:0000256" key="1">
    <source>
        <dbReference type="SAM" id="MobiDB-lite"/>
    </source>
</evidence>
<dbReference type="PANTHER" id="PTHR48475:SF2">
    <property type="entry name" value="RIBONUCLEASE H"/>
    <property type="match status" value="1"/>
</dbReference>
<dbReference type="EMBL" id="BQNB010011877">
    <property type="protein sequence ID" value="GJS96318.1"/>
    <property type="molecule type" value="Genomic_DNA"/>
</dbReference>
<keyword evidence="4" id="KW-0548">Nucleotidyltransferase</keyword>
<feature type="region of interest" description="Disordered" evidence="1">
    <location>
        <begin position="77"/>
        <end position="108"/>
    </location>
</feature>
<feature type="domain" description="Integrase catalytic" evidence="3">
    <location>
        <begin position="736"/>
        <end position="923"/>
    </location>
</feature>
<evidence type="ECO:0000259" key="3">
    <source>
        <dbReference type="PROSITE" id="PS50994"/>
    </source>
</evidence>
<dbReference type="InterPro" id="IPR041588">
    <property type="entry name" value="Integrase_H2C2"/>
</dbReference>
<dbReference type="InterPro" id="IPR002156">
    <property type="entry name" value="RNaseH_domain"/>
</dbReference>
<organism evidence="4 5">
    <name type="scientific">Tanacetum coccineum</name>
    <dbReference type="NCBI Taxonomy" id="301880"/>
    <lineage>
        <taxon>Eukaryota</taxon>
        <taxon>Viridiplantae</taxon>
        <taxon>Streptophyta</taxon>
        <taxon>Embryophyta</taxon>
        <taxon>Tracheophyta</taxon>
        <taxon>Spermatophyta</taxon>
        <taxon>Magnoliopsida</taxon>
        <taxon>eudicotyledons</taxon>
        <taxon>Gunneridae</taxon>
        <taxon>Pentapetalae</taxon>
        <taxon>asterids</taxon>
        <taxon>campanulids</taxon>
        <taxon>Asterales</taxon>
        <taxon>Asteraceae</taxon>
        <taxon>Asteroideae</taxon>
        <taxon>Anthemideae</taxon>
        <taxon>Anthemidinae</taxon>
        <taxon>Tanacetum</taxon>
    </lineage>
</organism>
<dbReference type="PANTHER" id="PTHR48475">
    <property type="entry name" value="RIBONUCLEASE H"/>
    <property type="match status" value="1"/>
</dbReference>
<dbReference type="GO" id="GO:0003964">
    <property type="term" value="F:RNA-directed DNA polymerase activity"/>
    <property type="evidence" value="ECO:0007669"/>
    <property type="project" value="UniProtKB-KW"/>
</dbReference>
<dbReference type="Gene3D" id="1.10.340.70">
    <property type="match status" value="1"/>
</dbReference>
<name>A0ABQ5A5I6_9ASTR</name>
<dbReference type="CDD" id="cd09279">
    <property type="entry name" value="RNase_HI_like"/>
    <property type="match status" value="1"/>
</dbReference>
<accession>A0ABQ5A5I6</accession>
<keyword evidence="4" id="KW-0808">Transferase</keyword>
<gene>
    <name evidence="4" type="ORF">Tco_0803286</name>
</gene>
<keyword evidence="4" id="KW-0695">RNA-directed DNA polymerase</keyword>
<comment type="caution">
    <text evidence="4">The sequence shown here is derived from an EMBL/GenBank/DDBJ whole genome shotgun (WGS) entry which is preliminary data.</text>
</comment>
<feature type="domain" description="RNase H type-1" evidence="2">
    <location>
        <begin position="531"/>
        <end position="660"/>
    </location>
</feature>
<feature type="compositionally biased region" description="Basic and acidic residues" evidence="1">
    <location>
        <begin position="77"/>
        <end position="86"/>
    </location>
</feature>
<evidence type="ECO:0000259" key="2">
    <source>
        <dbReference type="PROSITE" id="PS50879"/>
    </source>
</evidence>
<evidence type="ECO:0000313" key="4">
    <source>
        <dbReference type="EMBL" id="GJS96318.1"/>
    </source>
</evidence>
<dbReference type="Pfam" id="PF13456">
    <property type="entry name" value="RVT_3"/>
    <property type="match status" value="1"/>
</dbReference>
<sequence length="944" mass="105639">MFTPLIKTPKEILAMETVKFKAPSLMSGLVESQNKHKFCEFSGDKGHSTDECIHVQKQIEEAVKSGQLSHLIKELKQGGNKGEHAKAAKKGKTPQQRKSHSDLHGPTLAVDNKTKSYSKFLIEDHLIHRMYVDGGSASEVLYEHCFNKLRPEVKSQMTLATAVTPPKIYVATEWGGARWCDEMDADGGRWYSGSGCCRSWWWRWQRVEARGGGDRIDRVMRNVFGLGRKSFPVAGGGAGAAVVVAGKRERDGAPLLGFSGEISWPLGQISLMVSSGDGEHSASALMNFMVGRSPSPYNGIIGRPSLRKVQAVPSTAHGMLKFLVKWGIVTLHNNTIIPAECRMVVEAPNELPPNESVASEGIKVATHPEYPEQTVIIGGSLSEKRRMELCDVLKSNLDIFAWKPADMTGVPRSITEHRLNVRKGCPPIRKVATFFQNLEELHKKERFSLDARGKKAFPDMKQCIVELSMPHPSDSGSKLKLNGKVSASPGACLKKVEKIFPSTPDSLVADFIAKIPNEDGPPMEIQVEETIPDPWTLFTDGSSCLEGSRVGLILTSPEGIEFTYALRFEFEASNNEAEYEALVAGLHIAEQMGVQNLEAKADSRLVANQINGSYIAKEQSMIQYLEKARAFISRFTKFSIEQVPRSENKKADALSKIASTSFAHLTKQVLVEVLKEKSIEEHEILAVVEEEGDSWMTPLLEYLRDGTLPAEVKRAQAIKIKSRQYVVIGGVLYRKSFLEPWLRCVGPLQAEYVVREIHEGSCSMHSGPRSVVAKTIRLGYYWPTMHRDVQNIIRKCDDCQVHRPKLKERFGLPGEIISDNGKQFRDNMFQDWCDKLNIKQRFASVKHPQTNEQVEIGMPSLRCTKIDQAMNDETLLLNLDVLEEEREKAVIQEAKSKAKMEKYYNAKVRNTIFRPGDFVYRNNEANHAKETRSLAQSGKDRMRS</sequence>
<reference evidence="4" key="2">
    <citation type="submission" date="2022-01" db="EMBL/GenBank/DDBJ databases">
        <authorList>
            <person name="Yamashiro T."/>
            <person name="Shiraishi A."/>
            <person name="Satake H."/>
            <person name="Nakayama K."/>
        </authorList>
    </citation>
    <scope>NUCLEOTIDE SEQUENCE</scope>
</reference>
<dbReference type="InterPro" id="IPR036397">
    <property type="entry name" value="RNaseH_sf"/>
</dbReference>
<evidence type="ECO:0000313" key="5">
    <source>
        <dbReference type="Proteomes" id="UP001151760"/>
    </source>
</evidence>
<dbReference type="InterPro" id="IPR001584">
    <property type="entry name" value="Integrase_cat-core"/>
</dbReference>
<dbReference type="SUPFAM" id="SSF53098">
    <property type="entry name" value="Ribonuclease H-like"/>
    <property type="match status" value="2"/>
</dbReference>
<keyword evidence="5" id="KW-1185">Reference proteome</keyword>
<dbReference type="InterPro" id="IPR012337">
    <property type="entry name" value="RNaseH-like_sf"/>
</dbReference>
<dbReference type="Proteomes" id="UP001151760">
    <property type="component" value="Unassembled WGS sequence"/>
</dbReference>